<comment type="function">
    <text evidence="9">Promotes plant cell differentiation, organogenesis and somatic embryogenesis as well as cell proliferation.</text>
</comment>
<sequence>MKQDSLVLIIVFLLFAFLLCSYPISASRLPPQNQGTEKGYMKFNEIVHQDGSFASSIKEDDFLNMMGLESESESVDCSEKDEECVKRRIIAEAHLDYVYTQKQHP</sequence>
<dbReference type="EMBL" id="BPVZ01000123">
    <property type="protein sequence ID" value="GKV37546.1"/>
    <property type="molecule type" value="Genomic_DNA"/>
</dbReference>
<keyword evidence="5 9" id="KW-0765">Sulfation</keyword>
<feature type="signal peptide" evidence="9">
    <location>
        <begin position="1"/>
        <end position="26"/>
    </location>
</feature>
<gene>
    <name evidence="10" type="ORF">SLEP1_g45568</name>
</gene>
<evidence type="ECO:0000256" key="6">
    <source>
        <dbReference type="ARBA" id="ARBA00022729"/>
    </source>
</evidence>
<keyword evidence="8 9" id="KW-0339">Growth factor</keyword>
<keyword evidence="11" id="KW-1185">Reference proteome</keyword>
<dbReference type="GO" id="GO:0008283">
    <property type="term" value="P:cell population proliferation"/>
    <property type="evidence" value="ECO:0007669"/>
    <property type="project" value="UniProtKB-UniRule"/>
</dbReference>
<evidence type="ECO:0000256" key="5">
    <source>
        <dbReference type="ARBA" id="ARBA00022641"/>
    </source>
</evidence>
<dbReference type="GO" id="GO:0008083">
    <property type="term" value="F:growth factor activity"/>
    <property type="evidence" value="ECO:0007669"/>
    <property type="project" value="UniProtKB-UniRule"/>
</dbReference>
<keyword evidence="4 9" id="KW-0964">Secreted</keyword>
<dbReference type="GO" id="GO:0030154">
    <property type="term" value="P:cell differentiation"/>
    <property type="evidence" value="ECO:0007669"/>
    <property type="project" value="UniProtKB-UniRule"/>
</dbReference>
<evidence type="ECO:0000256" key="3">
    <source>
        <dbReference type="ARBA" id="ARBA00022473"/>
    </source>
</evidence>
<protein>
    <recommendedName>
        <fullName evidence="9">Phytosulfokine</fullName>
    </recommendedName>
    <component>
        <recommendedName>
            <fullName evidence="9">Phytosulfokine-alpha</fullName>
            <shortName evidence="9">PSK-alpha</shortName>
            <shortName evidence="9">Phytosulfokine-a</shortName>
        </recommendedName>
    </component>
    <component>
        <recommendedName>
            <fullName evidence="9">Phytosulfokine-beta</fullName>
            <shortName evidence="9">PSK-beta</shortName>
            <shortName evidence="9">Phytosulfokine-b</shortName>
        </recommendedName>
    </component>
</protein>
<reference evidence="10 11" key="1">
    <citation type="journal article" date="2021" name="Commun. Biol.">
        <title>The genome of Shorea leprosula (Dipterocarpaceae) highlights the ecological relevance of drought in aseasonal tropical rainforests.</title>
        <authorList>
            <person name="Ng K.K.S."/>
            <person name="Kobayashi M.J."/>
            <person name="Fawcett J.A."/>
            <person name="Hatakeyama M."/>
            <person name="Paape T."/>
            <person name="Ng C.H."/>
            <person name="Ang C.C."/>
            <person name="Tnah L.H."/>
            <person name="Lee C.T."/>
            <person name="Nishiyama T."/>
            <person name="Sese J."/>
            <person name="O'Brien M.J."/>
            <person name="Copetti D."/>
            <person name="Mohd Noor M.I."/>
            <person name="Ong R.C."/>
            <person name="Putra M."/>
            <person name="Sireger I.Z."/>
            <person name="Indrioko S."/>
            <person name="Kosugi Y."/>
            <person name="Izuno A."/>
            <person name="Isagi Y."/>
            <person name="Lee S.L."/>
            <person name="Shimizu K.K."/>
        </authorList>
    </citation>
    <scope>NUCLEOTIDE SEQUENCE [LARGE SCALE GENOMIC DNA]</scope>
    <source>
        <strain evidence="10">214</strain>
    </source>
</reference>
<comment type="caution">
    <text evidence="10">The sequence shown here is derived from an EMBL/GenBank/DDBJ whole genome shotgun (WGS) entry which is preliminary data.</text>
</comment>
<comment type="PTM">
    <text evidence="9">PSK-alpha is produced by endopeptidase digestion. PSK-beta is produced from PSK-alpha by exopeptidase digestion.</text>
</comment>
<dbReference type="Pfam" id="PF06404">
    <property type="entry name" value="PSK"/>
    <property type="match status" value="1"/>
</dbReference>
<keyword evidence="6 9" id="KW-0732">Signal</keyword>
<dbReference type="PANTHER" id="PTHR33285:SF33">
    <property type="entry name" value="PHYTOSULFOKINE"/>
    <property type="match status" value="1"/>
</dbReference>
<dbReference type="InterPro" id="IPR009438">
    <property type="entry name" value="Phytosulfokine"/>
</dbReference>
<keyword evidence="7 9" id="KW-0221">Differentiation</keyword>
<evidence type="ECO:0000313" key="11">
    <source>
        <dbReference type="Proteomes" id="UP001054252"/>
    </source>
</evidence>
<organism evidence="10 11">
    <name type="scientific">Rubroshorea leprosula</name>
    <dbReference type="NCBI Taxonomy" id="152421"/>
    <lineage>
        <taxon>Eukaryota</taxon>
        <taxon>Viridiplantae</taxon>
        <taxon>Streptophyta</taxon>
        <taxon>Embryophyta</taxon>
        <taxon>Tracheophyta</taxon>
        <taxon>Spermatophyta</taxon>
        <taxon>Magnoliopsida</taxon>
        <taxon>eudicotyledons</taxon>
        <taxon>Gunneridae</taxon>
        <taxon>Pentapetalae</taxon>
        <taxon>rosids</taxon>
        <taxon>malvids</taxon>
        <taxon>Malvales</taxon>
        <taxon>Dipterocarpaceae</taxon>
        <taxon>Rubroshorea</taxon>
    </lineage>
</organism>
<evidence type="ECO:0000256" key="1">
    <source>
        <dbReference type="ARBA" id="ARBA00004613"/>
    </source>
</evidence>
<dbReference type="AlphaFoldDB" id="A0AAV5LJI8"/>
<comment type="similarity">
    <text evidence="2 9">Belongs to the phytosulfokine family.</text>
</comment>
<evidence type="ECO:0000256" key="2">
    <source>
        <dbReference type="ARBA" id="ARBA00010781"/>
    </source>
</evidence>
<evidence type="ECO:0000256" key="7">
    <source>
        <dbReference type="ARBA" id="ARBA00022782"/>
    </source>
</evidence>
<dbReference type="Proteomes" id="UP001054252">
    <property type="component" value="Unassembled WGS sequence"/>
</dbReference>
<dbReference type="GO" id="GO:0005576">
    <property type="term" value="C:extracellular region"/>
    <property type="evidence" value="ECO:0007669"/>
    <property type="project" value="UniProtKB-SubCell"/>
</dbReference>
<comment type="PTM">
    <text evidence="9">Sulfation is important for activity and for the binding to a putative membrane receptor.</text>
</comment>
<accession>A0AAV5LJI8</accession>
<evidence type="ECO:0000256" key="9">
    <source>
        <dbReference type="RuleBase" id="RU368031"/>
    </source>
</evidence>
<evidence type="ECO:0000313" key="10">
    <source>
        <dbReference type="EMBL" id="GKV37546.1"/>
    </source>
</evidence>
<evidence type="ECO:0000256" key="4">
    <source>
        <dbReference type="ARBA" id="ARBA00022525"/>
    </source>
</evidence>
<keyword evidence="3 9" id="KW-0217">Developmental protein</keyword>
<comment type="subcellular location">
    <subcellularLocation>
        <location evidence="1 9">Secreted</location>
    </subcellularLocation>
</comment>
<dbReference type="PANTHER" id="PTHR33285">
    <property type="entry name" value="PHYTOSULFOKINES 3"/>
    <property type="match status" value="1"/>
</dbReference>
<proteinExistence type="inferred from homology"/>
<evidence type="ECO:0000256" key="8">
    <source>
        <dbReference type="ARBA" id="ARBA00023030"/>
    </source>
</evidence>
<name>A0AAV5LJI8_9ROSI</name>
<feature type="chain" id="PRO_5043113737" description="Phytosulfokine" evidence="9">
    <location>
        <begin position="27"/>
        <end position="105"/>
    </location>
</feature>